<protein>
    <recommendedName>
        <fullName evidence="4">Lipoprotein</fullName>
    </recommendedName>
</protein>
<gene>
    <name evidence="2" type="ORF">GCM10010334_41210</name>
</gene>
<accession>A0A918WZL0</accession>
<dbReference type="AlphaFoldDB" id="A0A918WZL0"/>
<comment type="caution">
    <text evidence="2">The sequence shown here is derived from an EMBL/GenBank/DDBJ whole genome shotgun (WGS) entry which is preliminary data.</text>
</comment>
<keyword evidence="1" id="KW-0732">Signal</keyword>
<evidence type="ECO:0000256" key="1">
    <source>
        <dbReference type="SAM" id="SignalP"/>
    </source>
</evidence>
<evidence type="ECO:0000313" key="2">
    <source>
        <dbReference type="EMBL" id="GHC98628.1"/>
    </source>
</evidence>
<name>A0A918WZL0_9ACTN</name>
<feature type="chain" id="PRO_5038974788" description="Lipoprotein" evidence="1">
    <location>
        <begin position="24"/>
        <end position="162"/>
    </location>
</feature>
<dbReference type="PROSITE" id="PS51257">
    <property type="entry name" value="PROKAR_LIPOPROTEIN"/>
    <property type="match status" value="1"/>
</dbReference>
<reference evidence="2" key="1">
    <citation type="journal article" date="2014" name="Int. J. Syst. Evol. Microbiol.">
        <title>Complete genome sequence of Corynebacterium casei LMG S-19264T (=DSM 44701T), isolated from a smear-ripened cheese.</title>
        <authorList>
            <consortium name="US DOE Joint Genome Institute (JGI-PGF)"/>
            <person name="Walter F."/>
            <person name="Albersmeier A."/>
            <person name="Kalinowski J."/>
            <person name="Ruckert C."/>
        </authorList>
    </citation>
    <scope>NUCLEOTIDE SEQUENCE</scope>
    <source>
        <strain evidence="2">JCM 4637</strain>
    </source>
</reference>
<proteinExistence type="predicted"/>
<evidence type="ECO:0008006" key="4">
    <source>
        <dbReference type="Google" id="ProtNLM"/>
    </source>
</evidence>
<dbReference type="EMBL" id="BMVC01000008">
    <property type="protein sequence ID" value="GHC98628.1"/>
    <property type="molecule type" value="Genomic_DNA"/>
</dbReference>
<sequence>MRSLSAQLSLMACLLAMSLTGCGGPAGPPVELGPDDTVKAAQKLLTDRCLARQGLVTPRPGAAVPPPEQARRVVGALFGTGRAELSLTLPGGQVVSQHSDGCLAAAQRRLYGDQKRWFLVSTRVNNLRSAAPAADRAEHRRLRAEALERSRALLTEVAQAHA</sequence>
<organism evidence="2 3">
    <name type="scientific">Streptomyces finlayi</name>
    <dbReference type="NCBI Taxonomy" id="67296"/>
    <lineage>
        <taxon>Bacteria</taxon>
        <taxon>Bacillati</taxon>
        <taxon>Actinomycetota</taxon>
        <taxon>Actinomycetes</taxon>
        <taxon>Kitasatosporales</taxon>
        <taxon>Streptomycetaceae</taxon>
        <taxon>Streptomyces</taxon>
    </lineage>
</organism>
<reference evidence="2" key="2">
    <citation type="submission" date="2020-09" db="EMBL/GenBank/DDBJ databases">
        <authorList>
            <person name="Sun Q."/>
            <person name="Ohkuma M."/>
        </authorList>
    </citation>
    <scope>NUCLEOTIDE SEQUENCE</scope>
    <source>
        <strain evidence="2">JCM 4637</strain>
    </source>
</reference>
<feature type="signal peptide" evidence="1">
    <location>
        <begin position="1"/>
        <end position="23"/>
    </location>
</feature>
<dbReference type="Proteomes" id="UP000638353">
    <property type="component" value="Unassembled WGS sequence"/>
</dbReference>
<evidence type="ECO:0000313" key="3">
    <source>
        <dbReference type="Proteomes" id="UP000638353"/>
    </source>
</evidence>